<accession>Q6EVF9</accession>
<name>Q6EVF9_AERSA</name>
<dbReference type="EMBL" id="AJ749893">
    <property type="protein sequence ID" value="CAG71001.1"/>
    <property type="molecule type" value="Genomic_DNA"/>
</dbReference>
<proteinExistence type="predicted"/>
<gene>
    <name evidence="2" type="primary">vapA</name>
</gene>
<sequence length="507" mass="53259">MFKKTLIAAAIVVGSAAPAFAEVVIRPNDHTFVTTSLASVTKQQVLEFSTAQQNLALSFRTGDLKNNGFIVLEIQGEGQFNAAEIRRWLSNRGGNGHFTALLVSPNRNSQGAFTADSGTPSGSVRHVQNFFKTTYDGPHLTIDHAIDSHGKRLRLALSSEVEDTVVDDAQVDLQLNLANQAFKLTSGAQGTVALTAGALWNATYTADPVATKPLFKLGKLFQLSLANAGKATALVSEGFLKLDIGDADISATEFTITNGTTNQIIQRDKVNLTLTGDVSAFKKDANGNLVNKAGVSLGWKAAADGQSATAVLGAGNMAGGVQEALAALGTLYVAADNTVPVPVATFNVKAEIQGDSQATYNYFKDELADLFILTRDGMKFDTITTGTTSANLIHIRDVSNSLPTEGGKIFVTITEYADHATNGRGEGTVLVTRKALSVTLPSGGAVTLKPADVAADVGASITAGRQARFLFEVETNQGEVAVKKSNAEGVDIQHGTRGTAPLVDFTL</sequence>
<reference evidence="2" key="1">
    <citation type="submission" date="2004-06" db="EMBL/GenBank/DDBJ databases">
        <title>Genetic diversity among A-proteins of atypical strains of Aeromonas salmonicida.</title>
        <authorList>
            <person name="Lund V."/>
            <person name="Mikkelsen H."/>
        </authorList>
    </citation>
    <scope>NUCLEOTIDE SEQUENCE</scope>
    <source>
        <strain evidence="2">26-F-16-4</strain>
    </source>
</reference>
<dbReference type="AlphaFoldDB" id="Q6EVF9"/>
<evidence type="ECO:0000256" key="1">
    <source>
        <dbReference type="SAM" id="SignalP"/>
    </source>
</evidence>
<organism evidence="2">
    <name type="scientific">Aeromonas salmonicida</name>
    <dbReference type="NCBI Taxonomy" id="645"/>
    <lineage>
        <taxon>Bacteria</taxon>
        <taxon>Pseudomonadati</taxon>
        <taxon>Pseudomonadota</taxon>
        <taxon>Gammaproteobacteria</taxon>
        <taxon>Aeromonadales</taxon>
        <taxon>Aeromonadaceae</taxon>
        <taxon>Aeromonas</taxon>
    </lineage>
</organism>
<feature type="chain" id="PRO_5004273006" evidence="1">
    <location>
        <begin position="22"/>
        <end position="507"/>
    </location>
</feature>
<feature type="non-terminal residue" evidence="2">
    <location>
        <position position="507"/>
    </location>
</feature>
<feature type="signal peptide" evidence="1">
    <location>
        <begin position="1"/>
        <end position="21"/>
    </location>
</feature>
<protein>
    <submittedName>
        <fullName evidence="2">Virulence array protein</fullName>
    </submittedName>
</protein>
<keyword evidence="1" id="KW-0732">Signal</keyword>
<evidence type="ECO:0000313" key="2">
    <source>
        <dbReference type="EMBL" id="CAG71001.1"/>
    </source>
</evidence>